<proteinExistence type="predicted"/>
<dbReference type="Pfam" id="PF04392">
    <property type="entry name" value="ABC_sub_bind"/>
    <property type="match status" value="1"/>
</dbReference>
<dbReference type="CDD" id="cd06325">
    <property type="entry name" value="PBP1_ABC_unchar_transporter"/>
    <property type="match status" value="1"/>
</dbReference>
<evidence type="ECO:0000256" key="1">
    <source>
        <dbReference type="SAM" id="SignalP"/>
    </source>
</evidence>
<protein>
    <submittedName>
        <fullName evidence="2">ABC transport system substrate-binding protein</fullName>
    </submittedName>
</protein>
<dbReference type="InterPro" id="IPR007487">
    <property type="entry name" value="ABC_transpt-TYRBP-like"/>
</dbReference>
<evidence type="ECO:0000313" key="3">
    <source>
        <dbReference type="Proteomes" id="UP001364224"/>
    </source>
</evidence>
<dbReference type="EMBL" id="JAZHRV010000001">
    <property type="protein sequence ID" value="MEH2560193.1"/>
    <property type="molecule type" value="Genomic_DNA"/>
</dbReference>
<accession>A0ABU8BNQ6</accession>
<dbReference type="RefSeq" id="WP_334489109.1">
    <property type="nucleotide sequence ID" value="NZ_JAZHRV010000001.1"/>
</dbReference>
<dbReference type="PANTHER" id="PTHR35271:SF1">
    <property type="entry name" value="ABC TRANSPORTER, SUBSTRATE-BINDING LIPOPROTEIN"/>
    <property type="match status" value="1"/>
</dbReference>
<keyword evidence="3" id="KW-1185">Reference proteome</keyword>
<gene>
    <name evidence="2" type="ORF">V1286_007722</name>
</gene>
<dbReference type="Gene3D" id="3.40.50.2300">
    <property type="match status" value="2"/>
</dbReference>
<keyword evidence="1" id="KW-0732">Signal</keyword>
<feature type="signal peptide" evidence="1">
    <location>
        <begin position="1"/>
        <end position="23"/>
    </location>
</feature>
<reference evidence="2 3" key="1">
    <citation type="submission" date="2024-02" db="EMBL/GenBank/DDBJ databases">
        <title>Adaptive strategies in a cosmopolitan and abundant soil bacterium.</title>
        <authorList>
            <person name="Carini P."/>
        </authorList>
    </citation>
    <scope>NUCLEOTIDE SEQUENCE [LARGE SCALE GENOMIC DNA]</scope>
    <source>
        <strain evidence="2 3">AZCC 1608</strain>
    </source>
</reference>
<feature type="chain" id="PRO_5045255098" evidence="1">
    <location>
        <begin position="24"/>
        <end position="329"/>
    </location>
</feature>
<dbReference type="PANTHER" id="PTHR35271">
    <property type="entry name" value="ABC TRANSPORTER, SUBSTRATE-BINDING LIPOPROTEIN-RELATED"/>
    <property type="match status" value="1"/>
</dbReference>
<organism evidence="2 3">
    <name type="scientific">Bradyrhizobium algeriense</name>
    <dbReference type="NCBI Taxonomy" id="634784"/>
    <lineage>
        <taxon>Bacteria</taxon>
        <taxon>Pseudomonadati</taxon>
        <taxon>Pseudomonadota</taxon>
        <taxon>Alphaproteobacteria</taxon>
        <taxon>Hyphomicrobiales</taxon>
        <taxon>Nitrobacteraceae</taxon>
        <taxon>Bradyrhizobium</taxon>
    </lineage>
</organism>
<sequence length="329" mass="35112">MRRRQFVKFIGGVALAWPLNAGAQPAGKLYRIGYVNAGAAAAQGGVGLERAFVEALRELGWMEGKNIAFEYRFAQGHSDRLPGMATELVHLKVDVIVANGTLASLAAKQATSTIPIVTAPAGDPLGSGLVPSLAHPGGNVTGLSLMAPDLGGKRLELLKELLPDVSRAAILWNAANPYAADVFRETDRAARTLRITLQSLEVRSPDDFDTAFEAAKVQRPEGLITVEDPLTVGYRKQIVDFAARNRLPAIHGVREFVEAGGLIAYGASLSDLSRRAATYVDKILKGTKPADLPVQQPTKFEFIVNLSAAKALGLTMPPSLLARADEVIE</sequence>
<dbReference type="Proteomes" id="UP001364224">
    <property type="component" value="Unassembled WGS sequence"/>
</dbReference>
<comment type="caution">
    <text evidence="2">The sequence shown here is derived from an EMBL/GenBank/DDBJ whole genome shotgun (WGS) entry which is preliminary data.</text>
</comment>
<evidence type="ECO:0000313" key="2">
    <source>
        <dbReference type="EMBL" id="MEH2560193.1"/>
    </source>
</evidence>
<name>A0ABU8BNQ6_9BRAD</name>